<comment type="caution">
    <text evidence="1">The sequence shown here is derived from an EMBL/GenBank/DDBJ whole genome shotgun (WGS) entry which is preliminary data.</text>
</comment>
<reference evidence="1 2" key="1">
    <citation type="submission" date="2019-03" db="EMBL/GenBank/DDBJ databases">
        <title>Diversity of the mouse oral microbiome.</title>
        <authorList>
            <person name="Joseph S."/>
            <person name="Aduse-Opoku J."/>
            <person name="Curtis M."/>
            <person name="Wade W."/>
            <person name="Hashim A."/>
        </authorList>
    </citation>
    <scope>NUCLEOTIDE SEQUENCE [LARGE SCALE GENOMIC DNA]</scope>
    <source>
        <strain evidence="1 2">WM131</strain>
    </source>
</reference>
<dbReference type="OrthoDB" id="67448at2"/>
<proteinExistence type="predicted"/>
<evidence type="ECO:0000313" key="2">
    <source>
        <dbReference type="Proteomes" id="UP000297253"/>
    </source>
</evidence>
<evidence type="ECO:0000313" key="1">
    <source>
        <dbReference type="EMBL" id="TFU97440.1"/>
    </source>
</evidence>
<dbReference type="Proteomes" id="UP000297253">
    <property type="component" value="Unassembled WGS sequence"/>
</dbReference>
<protein>
    <submittedName>
        <fullName evidence="1">Uncharacterized protein</fullName>
    </submittedName>
</protein>
<dbReference type="EMBL" id="SPPD01000011">
    <property type="protein sequence ID" value="TFU97440.1"/>
    <property type="molecule type" value="Genomic_DNA"/>
</dbReference>
<organism evidence="1 2">
    <name type="scientific">Streptococcus cuniculi</name>
    <dbReference type="NCBI Taxonomy" id="1432788"/>
    <lineage>
        <taxon>Bacteria</taxon>
        <taxon>Bacillati</taxon>
        <taxon>Bacillota</taxon>
        <taxon>Bacilli</taxon>
        <taxon>Lactobacillales</taxon>
        <taxon>Streptococcaceae</taxon>
        <taxon>Streptococcus</taxon>
    </lineage>
</organism>
<name>A0A4Y9J8T4_9STRE</name>
<accession>A0A4Y9J8T4</accession>
<dbReference type="RefSeq" id="WP_135182311.1">
    <property type="nucleotide sequence ID" value="NZ_JADGKZ010000011.1"/>
</dbReference>
<sequence length="136" mass="16038">MITEQYGHESNEYFQFPDEPEILYVKIITESELDNDESKNYTYENKDDNNLKSRTLGDWYIRKDRIEKIKYIVGVAGGSDNKILSAYSVHSPKYNAQKSVRFQTDSSSTETITKLYKDYQIDKRIKELRFSGPIHY</sequence>
<gene>
    <name evidence="1" type="ORF">E4T82_07980</name>
</gene>
<dbReference type="AlphaFoldDB" id="A0A4Y9J8T4"/>